<dbReference type="RefSeq" id="WP_094726330.1">
    <property type="nucleotide sequence ID" value="NZ_JBHLWS010000013.1"/>
</dbReference>
<accession>A0A261F4Q5</accession>
<reference evidence="1 2" key="1">
    <citation type="journal article" date="2017" name="BMC Genomics">
        <title>Comparative genomic and phylogenomic analyses of the Bifidobacteriaceae family.</title>
        <authorList>
            <person name="Lugli G.A."/>
            <person name="Milani C."/>
            <person name="Turroni F."/>
            <person name="Duranti S."/>
            <person name="Mancabelli L."/>
            <person name="Mangifesta M."/>
            <person name="Ferrario C."/>
            <person name="Modesto M."/>
            <person name="Mattarelli P."/>
            <person name="Jiri K."/>
            <person name="van Sinderen D."/>
            <person name="Ventura M."/>
        </authorList>
    </citation>
    <scope>NUCLEOTIDE SEQUENCE [LARGE SCALE GENOMIC DNA]</scope>
    <source>
        <strain evidence="1 2">DSM 24762</strain>
    </source>
</reference>
<evidence type="ECO:0000313" key="2">
    <source>
        <dbReference type="Proteomes" id="UP000243657"/>
    </source>
</evidence>
<keyword evidence="2" id="KW-1185">Reference proteome</keyword>
<dbReference type="Proteomes" id="UP000243657">
    <property type="component" value="Unassembled WGS sequence"/>
</dbReference>
<dbReference type="EMBL" id="MWWT01000005">
    <property type="protein sequence ID" value="OZG54129.1"/>
    <property type="molecule type" value="Genomic_DNA"/>
</dbReference>
<comment type="caution">
    <text evidence="1">The sequence shown here is derived from an EMBL/GenBank/DDBJ whole genome shotgun (WGS) entry which is preliminary data.</text>
</comment>
<sequence length="272" mass="28871">MTLELIIGKAGTPHIDGNDIGTLNQALRGAGSYILDWGNNLTATVTGSNTVQIGTGAGTMEGRDFIISAAENVTIQSGSQGMKRNDLICLHYNRSSSTGVETMNLVALKGYATSSNPRDPSVPSGTIMGGSLDAYWPLYRVPLDGIRIGTPVRLVEMLPSLRNLHSRLTTWKTTSWKPPYTSGSIQLSRVDSMVFANGNVKFTGSGMQNYSRASETIPAGYRPISGNTPIHFLNVGFACLLGTAGDVTMLGDPKSGYSSAQGAWVTSDTMPD</sequence>
<protein>
    <submittedName>
        <fullName evidence="1">Uncharacterized protein</fullName>
    </submittedName>
</protein>
<organism evidence="1 2">
    <name type="scientific">Alloscardovia macacae</name>
    <dbReference type="NCBI Taxonomy" id="1160091"/>
    <lineage>
        <taxon>Bacteria</taxon>
        <taxon>Bacillati</taxon>
        <taxon>Actinomycetota</taxon>
        <taxon>Actinomycetes</taxon>
        <taxon>Bifidobacteriales</taxon>
        <taxon>Bifidobacteriaceae</taxon>
        <taxon>Alloscardovia</taxon>
    </lineage>
</organism>
<evidence type="ECO:0000313" key="1">
    <source>
        <dbReference type="EMBL" id="OZG54129.1"/>
    </source>
</evidence>
<name>A0A261F4Q5_9BIFI</name>
<gene>
    <name evidence="1" type="ORF">ALMA_0590</name>
</gene>
<dbReference type="AlphaFoldDB" id="A0A261F4Q5"/>
<proteinExistence type="predicted"/>